<dbReference type="EMBL" id="CAJNAP010000012">
    <property type="protein sequence ID" value="CAE6502776.1"/>
    <property type="molecule type" value="Genomic_DNA"/>
</dbReference>
<evidence type="ECO:0000313" key="2">
    <source>
        <dbReference type="Proteomes" id="UP000601736"/>
    </source>
</evidence>
<proteinExistence type="predicted"/>
<reference evidence="1" key="1">
    <citation type="submission" date="2021-02" db="EMBL/GenBank/DDBJ databases">
        <authorList>
            <person name="Han P."/>
        </authorList>
    </citation>
    <scope>NUCLEOTIDE SEQUENCE</scope>
    <source>
        <strain evidence="1">Nitrosomonas nitrosa 18-3D</strain>
    </source>
</reference>
<dbReference type="AlphaFoldDB" id="A0A8H8YZY6"/>
<evidence type="ECO:0000313" key="1">
    <source>
        <dbReference type="EMBL" id="CAE6502776.1"/>
    </source>
</evidence>
<comment type="caution">
    <text evidence="1">The sequence shown here is derived from an EMBL/GenBank/DDBJ whole genome shotgun (WGS) entry which is preliminary data.</text>
</comment>
<name>A0A8H8YZY6_9PROT</name>
<organism evidence="1 2">
    <name type="scientific">Nitrosomonas nitrosa</name>
    <dbReference type="NCBI Taxonomy" id="52442"/>
    <lineage>
        <taxon>Bacteria</taxon>
        <taxon>Pseudomonadati</taxon>
        <taxon>Pseudomonadota</taxon>
        <taxon>Betaproteobacteria</taxon>
        <taxon>Nitrosomonadales</taxon>
        <taxon>Nitrosomonadaceae</taxon>
        <taxon>Nitrosomonas</taxon>
    </lineage>
</organism>
<sequence length="59" mass="6453">MGMMDRVKIMVDQAESLEQLRDNLLASYGDLEIGQLTEIMAMGFAAAELAGRFDVNEGS</sequence>
<accession>A0A8H8YZY6</accession>
<dbReference type="Proteomes" id="UP000601736">
    <property type="component" value="Unassembled WGS sequence"/>
</dbReference>
<gene>
    <name evidence="1" type="ORF">NMYAN_20259</name>
</gene>
<protein>
    <submittedName>
        <fullName evidence="1">Uncharacterized protein</fullName>
    </submittedName>
</protein>